<reference evidence="2 3" key="1">
    <citation type="journal article" date="2019" name="Commun. Biol.">
        <title>The bagworm genome reveals a unique fibroin gene that provides high tensile strength.</title>
        <authorList>
            <person name="Kono N."/>
            <person name="Nakamura H."/>
            <person name="Ohtoshi R."/>
            <person name="Tomita M."/>
            <person name="Numata K."/>
            <person name="Arakawa K."/>
        </authorList>
    </citation>
    <scope>NUCLEOTIDE SEQUENCE [LARGE SCALE GENOMIC DNA]</scope>
</reference>
<proteinExistence type="predicted"/>
<sequence length="111" mass="11328">MDGALKGAASTASCDETSPGALRTRSRRFVIKINSISKLVQTNYTTVPVCVPVVLCAGNKKTASEILAIKINRSGEKAPRGATTGRAGVGGGRATPPRPRAVHAPASSPSS</sequence>
<accession>A0A4C1V449</accession>
<dbReference type="Proteomes" id="UP000299102">
    <property type="component" value="Unassembled WGS sequence"/>
</dbReference>
<name>A0A4C1V449_EUMVA</name>
<gene>
    <name evidence="2" type="ORF">EVAR_28696_1</name>
</gene>
<evidence type="ECO:0000313" key="3">
    <source>
        <dbReference type="Proteomes" id="UP000299102"/>
    </source>
</evidence>
<keyword evidence="3" id="KW-1185">Reference proteome</keyword>
<dbReference type="EMBL" id="BGZK01000275">
    <property type="protein sequence ID" value="GBP33541.1"/>
    <property type="molecule type" value="Genomic_DNA"/>
</dbReference>
<protein>
    <submittedName>
        <fullName evidence="2">Uncharacterized protein</fullName>
    </submittedName>
</protein>
<evidence type="ECO:0000313" key="2">
    <source>
        <dbReference type="EMBL" id="GBP33541.1"/>
    </source>
</evidence>
<evidence type="ECO:0000256" key="1">
    <source>
        <dbReference type="SAM" id="MobiDB-lite"/>
    </source>
</evidence>
<comment type="caution">
    <text evidence="2">The sequence shown here is derived from an EMBL/GenBank/DDBJ whole genome shotgun (WGS) entry which is preliminary data.</text>
</comment>
<organism evidence="2 3">
    <name type="scientific">Eumeta variegata</name>
    <name type="common">Bagworm moth</name>
    <name type="synonym">Eumeta japonica</name>
    <dbReference type="NCBI Taxonomy" id="151549"/>
    <lineage>
        <taxon>Eukaryota</taxon>
        <taxon>Metazoa</taxon>
        <taxon>Ecdysozoa</taxon>
        <taxon>Arthropoda</taxon>
        <taxon>Hexapoda</taxon>
        <taxon>Insecta</taxon>
        <taxon>Pterygota</taxon>
        <taxon>Neoptera</taxon>
        <taxon>Endopterygota</taxon>
        <taxon>Lepidoptera</taxon>
        <taxon>Glossata</taxon>
        <taxon>Ditrysia</taxon>
        <taxon>Tineoidea</taxon>
        <taxon>Psychidae</taxon>
        <taxon>Oiketicinae</taxon>
        <taxon>Eumeta</taxon>
    </lineage>
</organism>
<feature type="region of interest" description="Disordered" evidence="1">
    <location>
        <begin position="73"/>
        <end position="111"/>
    </location>
</feature>
<dbReference type="AlphaFoldDB" id="A0A4C1V449"/>
<feature type="region of interest" description="Disordered" evidence="1">
    <location>
        <begin position="1"/>
        <end position="21"/>
    </location>
</feature>